<gene>
    <name evidence="1" type="ORF">HPB47_005179</name>
</gene>
<sequence>MRQLFTALVLAQLDYCSPIWNPHQLHLLAALESVQRRAAYATLKRQKHSNLARYRDTRTVDMLQVVGWLPLSLRRAVASVRLLANILRIQPDVLPGALSQNRSGIVIARTERHRQSFAVRAITHWRRLPTSLTLCPSTSREEMDLFRREVAGHLHHSDEAWAAGRRFSGHRRRCAGAWDAPGWGRAHLSRMCSALAWRVPGFGVALGAVGLLFEFHSVSDCA</sequence>
<reference evidence="1 2" key="1">
    <citation type="journal article" date="2020" name="Cell">
        <title>Large-Scale Comparative Analyses of Tick Genomes Elucidate Their Genetic Diversity and Vector Capacities.</title>
        <authorList>
            <consortium name="Tick Genome and Microbiome Consortium (TIGMIC)"/>
            <person name="Jia N."/>
            <person name="Wang J."/>
            <person name="Shi W."/>
            <person name="Du L."/>
            <person name="Sun Y."/>
            <person name="Zhan W."/>
            <person name="Jiang J.F."/>
            <person name="Wang Q."/>
            <person name="Zhang B."/>
            <person name="Ji P."/>
            <person name="Bell-Sakyi L."/>
            <person name="Cui X.M."/>
            <person name="Yuan T.T."/>
            <person name="Jiang B.G."/>
            <person name="Yang W.F."/>
            <person name="Lam T.T."/>
            <person name="Chang Q.C."/>
            <person name="Ding S.J."/>
            <person name="Wang X.J."/>
            <person name="Zhu J.G."/>
            <person name="Ruan X.D."/>
            <person name="Zhao L."/>
            <person name="Wei J.T."/>
            <person name="Ye R.Z."/>
            <person name="Que T.C."/>
            <person name="Du C.H."/>
            <person name="Zhou Y.H."/>
            <person name="Cheng J.X."/>
            <person name="Dai P.F."/>
            <person name="Guo W.B."/>
            <person name="Han X.H."/>
            <person name="Huang E.J."/>
            <person name="Li L.F."/>
            <person name="Wei W."/>
            <person name="Gao Y.C."/>
            <person name="Liu J.Z."/>
            <person name="Shao H.Z."/>
            <person name="Wang X."/>
            <person name="Wang C.C."/>
            <person name="Yang T.C."/>
            <person name="Huo Q.B."/>
            <person name="Li W."/>
            <person name="Chen H.Y."/>
            <person name="Chen S.E."/>
            <person name="Zhou L.G."/>
            <person name="Ni X.B."/>
            <person name="Tian J.H."/>
            <person name="Sheng Y."/>
            <person name="Liu T."/>
            <person name="Pan Y.S."/>
            <person name="Xia L.Y."/>
            <person name="Li J."/>
            <person name="Zhao F."/>
            <person name="Cao W.C."/>
        </authorList>
    </citation>
    <scope>NUCLEOTIDE SEQUENCE [LARGE SCALE GENOMIC DNA]</scope>
    <source>
        <strain evidence="1">Iper-2018</strain>
    </source>
</reference>
<organism evidence="1 2">
    <name type="scientific">Ixodes persulcatus</name>
    <name type="common">Taiga tick</name>
    <dbReference type="NCBI Taxonomy" id="34615"/>
    <lineage>
        <taxon>Eukaryota</taxon>
        <taxon>Metazoa</taxon>
        <taxon>Ecdysozoa</taxon>
        <taxon>Arthropoda</taxon>
        <taxon>Chelicerata</taxon>
        <taxon>Arachnida</taxon>
        <taxon>Acari</taxon>
        <taxon>Parasitiformes</taxon>
        <taxon>Ixodida</taxon>
        <taxon>Ixodoidea</taxon>
        <taxon>Ixodidae</taxon>
        <taxon>Ixodinae</taxon>
        <taxon>Ixodes</taxon>
    </lineage>
</organism>
<proteinExistence type="predicted"/>
<evidence type="ECO:0000313" key="1">
    <source>
        <dbReference type="EMBL" id="KAG0418017.1"/>
    </source>
</evidence>
<dbReference type="EMBL" id="JABSTQ010010777">
    <property type="protein sequence ID" value="KAG0418017.1"/>
    <property type="molecule type" value="Genomic_DNA"/>
</dbReference>
<dbReference type="Proteomes" id="UP000805193">
    <property type="component" value="Unassembled WGS sequence"/>
</dbReference>
<protein>
    <submittedName>
        <fullName evidence="1">Uncharacterized protein</fullName>
    </submittedName>
</protein>
<accession>A0AC60PE47</accession>
<name>A0AC60PE47_IXOPE</name>
<comment type="caution">
    <text evidence="1">The sequence shown here is derived from an EMBL/GenBank/DDBJ whole genome shotgun (WGS) entry which is preliminary data.</text>
</comment>
<keyword evidence="2" id="KW-1185">Reference proteome</keyword>
<evidence type="ECO:0000313" key="2">
    <source>
        <dbReference type="Proteomes" id="UP000805193"/>
    </source>
</evidence>